<evidence type="ECO:0000313" key="2">
    <source>
        <dbReference type="EMBL" id="SGY86103.1"/>
    </source>
</evidence>
<dbReference type="AlphaFoldDB" id="A0A1L0AT06"/>
<gene>
    <name evidence="2" type="ORF">NVI5450_0586</name>
</gene>
<name>A0A1L0AT06_9GAMM</name>
<evidence type="ECO:0000256" key="1">
    <source>
        <dbReference type="ARBA" id="ARBA00023172"/>
    </source>
</evidence>
<dbReference type="GO" id="GO:0015074">
    <property type="term" value="P:DNA integration"/>
    <property type="evidence" value="ECO:0007669"/>
    <property type="project" value="InterPro"/>
</dbReference>
<reference evidence="2 3" key="1">
    <citation type="submission" date="2016-11" db="EMBL/GenBank/DDBJ databases">
        <authorList>
            <person name="Jaros S."/>
            <person name="Januszkiewicz K."/>
            <person name="Wedrychowicz H."/>
        </authorList>
    </citation>
    <scope>NUCLEOTIDE SEQUENCE [LARGE SCALE GENOMIC DNA]</scope>
    <source>
        <strain evidence="2">NVI 5450</strain>
    </source>
</reference>
<evidence type="ECO:0000313" key="3">
    <source>
        <dbReference type="Proteomes" id="UP000183794"/>
    </source>
</evidence>
<dbReference type="GO" id="GO:0006310">
    <property type="term" value="P:DNA recombination"/>
    <property type="evidence" value="ECO:0007669"/>
    <property type="project" value="UniProtKB-KW"/>
</dbReference>
<dbReference type="SUPFAM" id="SSF56349">
    <property type="entry name" value="DNA breaking-rejoining enzymes"/>
    <property type="match status" value="1"/>
</dbReference>
<dbReference type="InterPro" id="IPR013762">
    <property type="entry name" value="Integrase-like_cat_sf"/>
</dbReference>
<accession>A0A1L0AT06</accession>
<organism evidence="2 3">
    <name type="scientific">Moritella viscosa</name>
    <dbReference type="NCBI Taxonomy" id="80854"/>
    <lineage>
        <taxon>Bacteria</taxon>
        <taxon>Pseudomonadati</taxon>
        <taxon>Pseudomonadota</taxon>
        <taxon>Gammaproteobacteria</taxon>
        <taxon>Alteromonadales</taxon>
        <taxon>Moritellaceae</taxon>
        <taxon>Moritella</taxon>
    </lineage>
</organism>
<sequence length="59" mass="6535">MSSASSHSGRKSMVSNVIVAGIQLEQMARILGHSDISTTIKYVVIDQKRIKEMCALDWI</sequence>
<dbReference type="Proteomes" id="UP000183794">
    <property type="component" value="Unassembled WGS sequence"/>
</dbReference>
<dbReference type="GO" id="GO:0003677">
    <property type="term" value="F:DNA binding"/>
    <property type="evidence" value="ECO:0007669"/>
    <property type="project" value="InterPro"/>
</dbReference>
<dbReference type="EMBL" id="FPLD01000018">
    <property type="protein sequence ID" value="SGY86103.1"/>
    <property type="molecule type" value="Genomic_DNA"/>
</dbReference>
<dbReference type="InterPro" id="IPR011010">
    <property type="entry name" value="DNA_brk_join_enz"/>
</dbReference>
<protein>
    <submittedName>
        <fullName evidence="2">Phage integrase family protein</fullName>
    </submittedName>
</protein>
<keyword evidence="1" id="KW-0233">DNA recombination</keyword>
<dbReference type="Gene3D" id="1.10.443.10">
    <property type="entry name" value="Intergrase catalytic core"/>
    <property type="match status" value="1"/>
</dbReference>
<proteinExistence type="predicted"/>